<evidence type="ECO:0000313" key="5">
    <source>
        <dbReference type="EMBL" id="KAG6503862.1"/>
    </source>
</evidence>
<evidence type="ECO:0000256" key="2">
    <source>
        <dbReference type="PROSITE-ProRule" id="PRU00176"/>
    </source>
</evidence>
<accession>A0A8J5L392</accession>
<organism evidence="5 6">
    <name type="scientific">Zingiber officinale</name>
    <name type="common">Ginger</name>
    <name type="synonym">Amomum zingiber</name>
    <dbReference type="NCBI Taxonomy" id="94328"/>
    <lineage>
        <taxon>Eukaryota</taxon>
        <taxon>Viridiplantae</taxon>
        <taxon>Streptophyta</taxon>
        <taxon>Embryophyta</taxon>
        <taxon>Tracheophyta</taxon>
        <taxon>Spermatophyta</taxon>
        <taxon>Magnoliopsida</taxon>
        <taxon>Liliopsida</taxon>
        <taxon>Zingiberales</taxon>
        <taxon>Zingiberaceae</taxon>
        <taxon>Zingiber</taxon>
    </lineage>
</organism>
<evidence type="ECO:0000313" key="6">
    <source>
        <dbReference type="Proteomes" id="UP000734854"/>
    </source>
</evidence>
<feature type="region of interest" description="Disordered" evidence="3">
    <location>
        <begin position="102"/>
        <end position="121"/>
    </location>
</feature>
<name>A0A8J5L392_ZINOF</name>
<dbReference type="AlphaFoldDB" id="A0A8J5L392"/>
<keyword evidence="6" id="KW-1185">Reference proteome</keyword>
<sequence length="258" mass="28449">MEKIDGRDATIWTHRSKNPNSFARRYYLYTLQKPFPEEVVFLPEVTASDAKEEEKSCESVWRHQESSGSHQRSSPEAVSSSSNLNPEEFVARNLKRLSHQQRNYQDCPCGRTEPRGKGDDQNLREVFTSFGKVVEAQVIIDKETGWSRGFGFVAFTSSEEASAAISGMDGKDVHGQMIRVNYATDRTGEFRGSGGGYGGSYGSGGYGGGGVASGGGYGGYEQSINFYAIDRLKELQHKVYISTMNTSELNSNCSPQVE</sequence>
<dbReference type="InterPro" id="IPR052462">
    <property type="entry name" value="SLIRP/GR-RBP-like"/>
</dbReference>
<feature type="domain" description="RRM" evidence="4">
    <location>
        <begin position="119"/>
        <end position="185"/>
    </location>
</feature>
<dbReference type="InterPro" id="IPR012677">
    <property type="entry name" value="Nucleotide-bd_a/b_plait_sf"/>
</dbReference>
<dbReference type="InterPro" id="IPR000504">
    <property type="entry name" value="RRM_dom"/>
</dbReference>
<reference evidence="5 6" key="1">
    <citation type="submission" date="2020-08" db="EMBL/GenBank/DDBJ databases">
        <title>Plant Genome Project.</title>
        <authorList>
            <person name="Zhang R.-G."/>
        </authorList>
    </citation>
    <scope>NUCLEOTIDE SEQUENCE [LARGE SCALE GENOMIC DNA]</scope>
    <source>
        <tissue evidence="5">Rhizome</tissue>
    </source>
</reference>
<dbReference type="SUPFAM" id="SSF54928">
    <property type="entry name" value="RNA-binding domain, RBD"/>
    <property type="match status" value="1"/>
</dbReference>
<dbReference type="PANTHER" id="PTHR48027">
    <property type="entry name" value="HETEROGENEOUS NUCLEAR RIBONUCLEOPROTEIN 87F-RELATED"/>
    <property type="match status" value="1"/>
</dbReference>
<protein>
    <recommendedName>
        <fullName evidence="4">RRM domain-containing protein</fullName>
    </recommendedName>
</protein>
<dbReference type="EMBL" id="JACMSC010000010">
    <property type="protein sequence ID" value="KAG6503862.1"/>
    <property type="molecule type" value="Genomic_DNA"/>
</dbReference>
<proteinExistence type="predicted"/>
<dbReference type="SMART" id="SM00360">
    <property type="entry name" value="RRM"/>
    <property type="match status" value="1"/>
</dbReference>
<evidence type="ECO:0000256" key="3">
    <source>
        <dbReference type="SAM" id="MobiDB-lite"/>
    </source>
</evidence>
<dbReference type="InterPro" id="IPR035979">
    <property type="entry name" value="RBD_domain_sf"/>
</dbReference>
<gene>
    <name evidence="5" type="ORF">ZIOFF_036186</name>
</gene>
<dbReference type="GO" id="GO:0003723">
    <property type="term" value="F:RNA binding"/>
    <property type="evidence" value="ECO:0007669"/>
    <property type="project" value="UniProtKB-UniRule"/>
</dbReference>
<feature type="compositionally biased region" description="Basic and acidic residues" evidence="3">
    <location>
        <begin position="53"/>
        <end position="65"/>
    </location>
</feature>
<dbReference type="Gene3D" id="3.30.70.330">
    <property type="match status" value="1"/>
</dbReference>
<dbReference type="Proteomes" id="UP000734854">
    <property type="component" value="Unassembled WGS sequence"/>
</dbReference>
<feature type="region of interest" description="Disordered" evidence="3">
    <location>
        <begin position="53"/>
        <end position="85"/>
    </location>
</feature>
<comment type="caution">
    <text evidence="5">The sequence shown here is derived from an EMBL/GenBank/DDBJ whole genome shotgun (WGS) entry which is preliminary data.</text>
</comment>
<evidence type="ECO:0000259" key="4">
    <source>
        <dbReference type="PROSITE" id="PS50102"/>
    </source>
</evidence>
<dbReference type="PROSITE" id="PS50102">
    <property type="entry name" value="RRM"/>
    <property type="match status" value="1"/>
</dbReference>
<evidence type="ECO:0000256" key="1">
    <source>
        <dbReference type="ARBA" id="ARBA00022884"/>
    </source>
</evidence>
<feature type="compositionally biased region" description="Basic and acidic residues" evidence="3">
    <location>
        <begin position="112"/>
        <end position="121"/>
    </location>
</feature>
<feature type="compositionally biased region" description="Polar residues" evidence="3">
    <location>
        <begin position="66"/>
        <end position="85"/>
    </location>
</feature>
<keyword evidence="1 2" id="KW-0694">RNA-binding</keyword>
<dbReference type="Pfam" id="PF00076">
    <property type="entry name" value="RRM_1"/>
    <property type="match status" value="1"/>
</dbReference>